<sequence length="167" mass="19704">MGQFQMYILRIVLCYSLLFTASVTRADNTGKLQFLYTAYLDVPALISNVLESCEQFDPSTRKELQNMYDEWNQKHGRYQNELQQLLFKFLSQQMGTEKAQELVTYLKVQVQKELGSLHFPQNHTWKDNWYCTQGLPDDLRGKGLMLDYADYVKELKQNLDQLKQEVE</sequence>
<dbReference type="AlphaFoldDB" id="A0A8I1ADV0"/>
<proteinExistence type="predicted"/>
<name>A0A8I1ADV0_ACIBZ</name>
<evidence type="ECO:0000313" key="2">
    <source>
        <dbReference type="Proteomes" id="UP000644140"/>
    </source>
</evidence>
<dbReference type="Proteomes" id="UP000644140">
    <property type="component" value="Chromosome"/>
</dbReference>
<organism evidence="1 2">
    <name type="scientific">Acinetobacter bereziniae</name>
    <name type="common">Acinetobacter genomosp. 10</name>
    <dbReference type="NCBI Taxonomy" id="106648"/>
    <lineage>
        <taxon>Bacteria</taxon>
        <taxon>Pseudomonadati</taxon>
        <taxon>Pseudomonadota</taxon>
        <taxon>Gammaproteobacteria</taxon>
        <taxon>Moraxellales</taxon>
        <taxon>Moraxellaceae</taxon>
        <taxon>Acinetobacter</taxon>
    </lineage>
</organism>
<dbReference type="RefSeq" id="WP_151781657.1">
    <property type="nucleotide sequence ID" value="NZ_BKNL01000107.1"/>
</dbReference>
<gene>
    <name evidence="1" type="ORF">I9054_006750</name>
</gene>
<dbReference type="EMBL" id="CP092085">
    <property type="protein sequence ID" value="UUN99144.1"/>
    <property type="molecule type" value="Genomic_DNA"/>
</dbReference>
<accession>A0A8I1ADV0</accession>
<reference evidence="1" key="1">
    <citation type="submission" date="2022-02" db="EMBL/GenBank/DDBJ databases">
        <title>Characterization of Tn125 harboring carbapenem-resistant Acinetobacter bereziniae clinical isolates.</title>
        <authorList>
            <person name="Wong N.-K."/>
            <person name="Pan Q."/>
        </authorList>
    </citation>
    <scope>NUCLEOTIDE SEQUENCE</scope>
    <source>
        <strain evidence="1">GD03393</strain>
    </source>
</reference>
<evidence type="ECO:0000313" key="1">
    <source>
        <dbReference type="EMBL" id="UUN99144.1"/>
    </source>
</evidence>
<protein>
    <submittedName>
        <fullName evidence="1">Uncharacterized protein</fullName>
    </submittedName>
</protein>